<dbReference type="Gene3D" id="4.10.240.10">
    <property type="entry name" value="Zn(2)-C6 fungal-type DNA-binding domain"/>
    <property type="match status" value="1"/>
</dbReference>
<keyword evidence="2" id="KW-0862">Zinc</keyword>
<dbReference type="GO" id="GO:0003677">
    <property type="term" value="F:DNA binding"/>
    <property type="evidence" value="ECO:0007669"/>
    <property type="project" value="UniProtKB-KW"/>
</dbReference>
<protein>
    <submittedName>
        <fullName evidence="8">C6 zinc finger protein</fullName>
    </submittedName>
</protein>
<dbReference type="PROSITE" id="PS50048">
    <property type="entry name" value="ZN2_CY6_FUNGAL_2"/>
    <property type="match status" value="1"/>
</dbReference>
<keyword evidence="3" id="KW-0805">Transcription regulation</keyword>
<comment type="caution">
    <text evidence="8">The sequence shown here is derived from an EMBL/GenBank/DDBJ whole genome shotgun (WGS) entry which is preliminary data.</text>
</comment>
<dbReference type="SMART" id="SM00066">
    <property type="entry name" value="GAL4"/>
    <property type="match status" value="1"/>
</dbReference>
<evidence type="ECO:0000256" key="3">
    <source>
        <dbReference type="ARBA" id="ARBA00023015"/>
    </source>
</evidence>
<dbReference type="PANTHER" id="PTHR36206:SF4">
    <property type="entry name" value="HYPOTHETICAL CONSERVED PROTEIN (EUROFUNG)-RELATED"/>
    <property type="match status" value="1"/>
</dbReference>
<dbReference type="RefSeq" id="XP_060418063.1">
    <property type="nucleotide sequence ID" value="XM_060553901.1"/>
</dbReference>
<keyword evidence="1" id="KW-0479">Metal-binding</keyword>
<reference evidence="8" key="1">
    <citation type="submission" date="2021-06" db="EMBL/GenBank/DDBJ databases">
        <title>Comparative genomics, transcriptomics and evolutionary studies reveal genomic signatures of adaptation to plant cell wall in hemibiotrophic fungi.</title>
        <authorList>
            <consortium name="DOE Joint Genome Institute"/>
            <person name="Baroncelli R."/>
            <person name="Diaz J.F."/>
            <person name="Benocci T."/>
            <person name="Peng M."/>
            <person name="Battaglia E."/>
            <person name="Haridas S."/>
            <person name="Andreopoulos W."/>
            <person name="Labutti K."/>
            <person name="Pangilinan J."/>
            <person name="Floch G.L."/>
            <person name="Makela M.R."/>
            <person name="Henrissat B."/>
            <person name="Grigoriev I.V."/>
            <person name="Crouch J.A."/>
            <person name="De Vries R.P."/>
            <person name="Sukno S.A."/>
            <person name="Thon M.R."/>
        </authorList>
    </citation>
    <scope>NUCLEOTIDE SEQUENCE</scope>
    <source>
        <strain evidence="8">CBS 125086</strain>
    </source>
</reference>
<dbReference type="SUPFAM" id="SSF57701">
    <property type="entry name" value="Zn2/Cys6 DNA-binding domain"/>
    <property type="match status" value="1"/>
</dbReference>
<dbReference type="PANTHER" id="PTHR36206">
    <property type="entry name" value="ASPERCRYPTIN BIOSYNTHESIS CLUSTER-SPECIFIC TRANSCRIPTION REGULATOR ATNN-RELATED"/>
    <property type="match status" value="1"/>
</dbReference>
<feature type="domain" description="Zn(2)-C6 fungal-type" evidence="7">
    <location>
        <begin position="30"/>
        <end position="58"/>
    </location>
</feature>
<evidence type="ECO:0000313" key="8">
    <source>
        <dbReference type="EMBL" id="KAK1597249.1"/>
    </source>
</evidence>
<dbReference type="InterPro" id="IPR052360">
    <property type="entry name" value="Transcr_Regulatory_Proteins"/>
</dbReference>
<name>A0AAD8Q7T6_9PEZI</name>
<dbReference type="PROSITE" id="PS00463">
    <property type="entry name" value="ZN2_CY6_FUNGAL_1"/>
    <property type="match status" value="1"/>
</dbReference>
<dbReference type="GO" id="GO:0000981">
    <property type="term" value="F:DNA-binding transcription factor activity, RNA polymerase II-specific"/>
    <property type="evidence" value="ECO:0007669"/>
    <property type="project" value="InterPro"/>
</dbReference>
<evidence type="ECO:0000256" key="2">
    <source>
        <dbReference type="ARBA" id="ARBA00022833"/>
    </source>
</evidence>
<dbReference type="InterPro" id="IPR036864">
    <property type="entry name" value="Zn2-C6_fun-type_DNA-bd_sf"/>
</dbReference>
<evidence type="ECO:0000313" key="9">
    <source>
        <dbReference type="Proteomes" id="UP001230504"/>
    </source>
</evidence>
<keyword evidence="9" id="KW-1185">Reference proteome</keyword>
<gene>
    <name evidence="8" type="ORF">LY79DRAFT_508136</name>
</gene>
<dbReference type="GeneID" id="85438141"/>
<dbReference type="EMBL" id="JAHLJV010000009">
    <property type="protein sequence ID" value="KAK1597249.1"/>
    <property type="molecule type" value="Genomic_DNA"/>
</dbReference>
<accession>A0AAD8Q7T6</accession>
<evidence type="ECO:0000256" key="1">
    <source>
        <dbReference type="ARBA" id="ARBA00022723"/>
    </source>
</evidence>
<keyword evidence="5" id="KW-0804">Transcription</keyword>
<dbReference type="CDD" id="cd00067">
    <property type="entry name" value="GAL4"/>
    <property type="match status" value="1"/>
</dbReference>
<organism evidence="8 9">
    <name type="scientific">Colletotrichum navitas</name>
    <dbReference type="NCBI Taxonomy" id="681940"/>
    <lineage>
        <taxon>Eukaryota</taxon>
        <taxon>Fungi</taxon>
        <taxon>Dikarya</taxon>
        <taxon>Ascomycota</taxon>
        <taxon>Pezizomycotina</taxon>
        <taxon>Sordariomycetes</taxon>
        <taxon>Hypocreomycetidae</taxon>
        <taxon>Glomerellales</taxon>
        <taxon>Glomerellaceae</taxon>
        <taxon>Colletotrichum</taxon>
        <taxon>Colletotrichum graminicola species complex</taxon>
    </lineage>
</organism>
<evidence type="ECO:0000256" key="5">
    <source>
        <dbReference type="ARBA" id="ARBA00023163"/>
    </source>
</evidence>
<dbReference type="AlphaFoldDB" id="A0AAD8Q7T6"/>
<dbReference type="Proteomes" id="UP001230504">
    <property type="component" value="Unassembled WGS sequence"/>
</dbReference>
<evidence type="ECO:0000256" key="4">
    <source>
        <dbReference type="ARBA" id="ARBA00023125"/>
    </source>
</evidence>
<keyword evidence="6" id="KW-0539">Nucleus</keyword>
<evidence type="ECO:0000256" key="6">
    <source>
        <dbReference type="ARBA" id="ARBA00023242"/>
    </source>
</evidence>
<dbReference type="Pfam" id="PF00172">
    <property type="entry name" value="Zn_clus"/>
    <property type="match status" value="1"/>
</dbReference>
<dbReference type="GO" id="GO:0008270">
    <property type="term" value="F:zinc ion binding"/>
    <property type="evidence" value="ECO:0007669"/>
    <property type="project" value="InterPro"/>
</dbReference>
<dbReference type="InterPro" id="IPR001138">
    <property type="entry name" value="Zn2Cys6_DnaBD"/>
</dbReference>
<proteinExistence type="predicted"/>
<keyword evidence="4" id="KW-0238">DNA-binding</keyword>
<sequence>MTSLTLFVAKFALDHRPRLSRAGKPKVRTGCITCRRRRVKCDESKPACSVCLKYQGRCEGYKSSKPQETGYSSQYRAIRPRLEYNDAEKAFPIEPDCTSCMFSNQLEKDHFDYWLAFTETMLLFRSDLLTKVIPQLSWQDPVIKHAALAIGASALSGTTRRERMLGKGRFNSDALVHYGKAMKLLFSSKMPPERTLLACLLFITFESLRGNKVAGLSHINHGSLILDQHTPQGVDPNPLLDEVMTSFQHFGLQSWSHSGTHPKETDIRVPWCCRGRKARYAVQEMPSVFESLEMARRWWDIVRHHLEHHAPLQTGFRVEGVSFGEAKQVPPDYASPASQKRIRSFVHFLDSWSLSFQPLAIKAESGKTANAAEYLKALSLRIHYLHTWAAIRTAGWTDVEDIGRITPTFLDIVALSRELLSAQATRQLLVPNGEVFTLEDSPTWPLGSACLMCQASEVKEEVVRLFKEYPRRDGLWDTHGFLLMIEWLKEMSSAGYAFDEQRHIADCNVVFREHSVMLVKRLWNPAQSKWKHSCISFNIL</sequence>
<evidence type="ECO:0000259" key="7">
    <source>
        <dbReference type="PROSITE" id="PS50048"/>
    </source>
</evidence>